<name>A0A4C1TKQ9_EUMVA</name>
<dbReference type="Proteomes" id="UP000299102">
    <property type="component" value="Unassembled WGS sequence"/>
</dbReference>
<evidence type="ECO:0000313" key="2">
    <source>
        <dbReference type="Proteomes" id="UP000299102"/>
    </source>
</evidence>
<comment type="caution">
    <text evidence="1">The sequence shown here is derived from an EMBL/GenBank/DDBJ whole genome shotgun (WGS) entry which is preliminary data.</text>
</comment>
<accession>A0A4C1TKQ9</accession>
<evidence type="ECO:0000313" key="1">
    <source>
        <dbReference type="EMBL" id="GBP14786.1"/>
    </source>
</evidence>
<proteinExistence type="predicted"/>
<sequence>MNIEFRHLKAQNGGVRWARSASAGGDARSRIVFSQSKQSNSQGDRTNYRHIVEGHAVANLQSTRKCAGSTSEIPHYHRISSDILCLPEAGNVLVTLLGIRVSMGSDDHLLFYDLYAHLPLDKN</sequence>
<gene>
    <name evidence="1" type="ORF">EVAR_75383_1</name>
</gene>
<dbReference type="AlphaFoldDB" id="A0A4C1TKQ9"/>
<dbReference type="EMBL" id="BGZK01000067">
    <property type="protein sequence ID" value="GBP14786.1"/>
    <property type="molecule type" value="Genomic_DNA"/>
</dbReference>
<keyword evidence="2" id="KW-1185">Reference proteome</keyword>
<reference evidence="1 2" key="1">
    <citation type="journal article" date="2019" name="Commun. Biol.">
        <title>The bagworm genome reveals a unique fibroin gene that provides high tensile strength.</title>
        <authorList>
            <person name="Kono N."/>
            <person name="Nakamura H."/>
            <person name="Ohtoshi R."/>
            <person name="Tomita M."/>
            <person name="Numata K."/>
            <person name="Arakawa K."/>
        </authorList>
    </citation>
    <scope>NUCLEOTIDE SEQUENCE [LARGE SCALE GENOMIC DNA]</scope>
</reference>
<organism evidence="1 2">
    <name type="scientific">Eumeta variegata</name>
    <name type="common">Bagworm moth</name>
    <name type="synonym">Eumeta japonica</name>
    <dbReference type="NCBI Taxonomy" id="151549"/>
    <lineage>
        <taxon>Eukaryota</taxon>
        <taxon>Metazoa</taxon>
        <taxon>Ecdysozoa</taxon>
        <taxon>Arthropoda</taxon>
        <taxon>Hexapoda</taxon>
        <taxon>Insecta</taxon>
        <taxon>Pterygota</taxon>
        <taxon>Neoptera</taxon>
        <taxon>Endopterygota</taxon>
        <taxon>Lepidoptera</taxon>
        <taxon>Glossata</taxon>
        <taxon>Ditrysia</taxon>
        <taxon>Tineoidea</taxon>
        <taxon>Psychidae</taxon>
        <taxon>Oiketicinae</taxon>
        <taxon>Eumeta</taxon>
    </lineage>
</organism>
<protein>
    <submittedName>
        <fullName evidence="1">Uncharacterized protein</fullName>
    </submittedName>
</protein>